<sequence>MKIVVFGATGMIGSRITAEAVHRGHQVLAVSRSGAAPVPGAVVTAGDAGDPDRVRELAAGADAVISAVAPPRDGSDPGEVFLAVNVALAEGVSAAAATTPGPATGPGAGRLVVVGGAASLEVAPDRPLVEEEGFPEAYRPEALAQQDVLWFYRDIDDPGLDWTYISPAPEIGPGERTGHYRIGGDTLLTAEGAGGSHASRISAEDFAVAVVDEAEQHRHPRTRISVAY</sequence>
<dbReference type="SUPFAM" id="SSF51735">
    <property type="entry name" value="NAD(P)-binding Rossmann-fold domains"/>
    <property type="match status" value="1"/>
</dbReference>
<evidence type="ECO:0000313" key="7">
    <source>
        <dbReference type="Proteomes" id="UP000318052"/>
    </source>
</evidence>
<reference evidence="2" key="4">
    <citation type="submission" date="2022-09" db="EMBL/GenBank/DDBJ databases">
        <title>Whole genome shotgun sequence of Streptomyces albidoflavus NBRC 12854.</title>
        <authorList>
            <person name="Komaki H."/>
            <person name="Tamura T."/>
        </authorList>
    </citation>
    <scope>NUCLEOTIDE SEQUENCE</scope>
    <source>
        <strain evidence="2">NBRC 12854</strain>
    </source>
</reference>
<dbReference type="EMBL" id="VOGX01000001">
    <property type="protein sequence ID" value="TWV28968.1"/>
    <property type="molecule type" value="Genomic_DNA"/>
</dbReference>
<evidence type="ECO:0000313" key="4">
    <source>
        <dbReference type="EMBL" id="TWV23816.1"/>
    </source>
</evidence>
<reference evidence="4 7" key="2">
    <citation type="journal article" date="2019" name="Microbiol. Resour. Announc.">
        <title>Draft Genomic Sequences of Streptomyces misionensis and Streptomyces albidoflavus, bacteria applied for phytopathogen biocontrol.</title>
        <authorList>
            <person name="Pylro V."/>
            <person name="Dias A."/>
            <person name="Andreote F."/>
            <person name="Varani A."/>
            <person name="Andreote C."/>
            <person name="Bernardo E."/>
            <person name="Martins T."/>
        </authorList>
    </citation>
    <scope>NUCLEOTIDE SEQUENCE [LARGE SCALE GENOMIC DNA]</scope>
    <source>
        <strain evidence="4 7">77</strain>
    </source>
</reference>
<dbReference type="EMBL" id="BNDZ01000005">
    <property type="protein sequence ID" value="GHI47240.1"/>
    <property type="molecule type" value="Genomic_DNA"/>
</dbReference>
<proteinExistence type="predicted"/>
<organism evidence="3 6">
    <name type="scientific">Streptomyces albidoflavus</name>
    <dbReference type="NCBI Taxonomy" id="1886"/>
    <lineage>
        <taxon>Bacteria</taxon>
        <taxon>Bacillati</taxon>
        <taxon>Actinomycetota</taxon>
        <taxon>Actinomycetes</taxon>
        <taxon>Kitasatosporales</taxon>
        <taxon>Streptomycetaceae</taxon>
        <taxon>Streptomyces</taxon>
        <taxon>Streptomyces albidoflavus group</taxon>
    </lineage>
</organism>
<evidence type="ECO:0000259" key="1">
    <source>
        <dbReference type="Pfam" id="PF13460"/>
    </source>
</evidence>
<evidence type="ECO:0000313" key="2">
    <source>
        <dbReference type="EMBL" id="GHI47240.1"/>
    </source>
</evidence>
<evidence type="ECO:0000313" key="5">
    <source>
        <dbReference type="EMBL" id="TWV28968.1"/>
    </source>
</evidence>
<dbReference type="GO" id="GO:0016646">
    <property type="term" value="F:oxidoreductase activity, acting on the CH-NH group of donors, NAD or NADP as acceptor"/>
    <property type="evidence" value="ECO:0007669"/>
    <property type="project" value="TreeGrafter"/>
</dbReference>
<dbReference type="InterPro" id="IPR051606">
    <property type="entry name" value="Polyketide_Oxido-like"/>
</dbReference>
<dbReference type="Proteomes" id="UP001051844">
    <property type="component" value="Unassembled WGS sequence"/>
</dbReference>
<keyword evidence="7" id="KW-1185">Reference proteome</keyword>
<name>A0A126Y612_9ACTN</name>
<dbReference type="InterPro" id="IPR016040">
    <property type="entry name" value="NAD(P)-bd_dom"/>
</dbReference>
<accession>A0A0X3WV66</accession>
<dbReference type="GeneID" id="97268861"/>
<dbReference type="Pfam" id="PF13460">
    <property type="entry name" value="NAD_binding_10"/>
    <property type="match status" value="1"/>
</dbReference>
<dbReference type="Gene3D" id="3.40.50.720">
    <property type="entry name" value="NAD(P)-binding Rossmann-like Domain"/>
    <property type="match status" value="1"/>
</dbReference>
<dbReference type="PANTHER" id="PTHR43355:SF2">
    <property type="entry name" value="FLAVIN REDUCTASE (NADPH)"/>
    <property type="match status" value="1"/>
</dbReference>
<dbReference type="RefSeq" id="WP_008416056.1">
    <property type="nucleotide sequence ID" value="NC_020990.1"/>
</dbReference>
<dbReference type="AlphaFoldDB" id="A0A126Y612"/>
<feature type="domain" description="NAD(P)-binding" evidence="1">
    <location>
        <begin position="7"/>
        <end position="213"/>
    </location>
</feature>
<comment type="caution">
    <text evidence="3">The sequence shown here is derived from an EMBL/GenBank/DDBJ whole genome shotgun (WGS) entry which is preliminary data.</text>
</comment>
<accession>A0A126Y612</accession>
<reference evidence="3 6" key="1">
    <citation type="submission" date="2017-12" db="EMBL/GenBank/DDBJ databases">
        <title>Population genomics insights into the ecological differentiation and adaptive evolution in streptomycetes.</title>
        <authorList>
            <person name="Li Y."/>
            <person name="Huang Y."/>
        </authorList>
    </citation>
    <scope>NUCLEOTIDE SEQUENCE [LARGE SCALE GENOMIC DNA]</scope>
    <source>
        <strain evidence="3 6">NBRC 100770</strain>
    </source>
</reference>
<protein>
    <submittedName>
        <fullName evidence="3 4">Epimerase</fullName>
    </submittedName>
</protein>
<evidence type="ECO:0000313" key="3">
    <source>
        <dbReference type="EMBL" id="RZE21847.1"/>
    </source>
</evidence>
<dbReference type="Proteomes" id="UP000292693">
    <property type="component" value="Unassembled WGS sequence"/>
</dbReference>
<dbReference type="PANTHER" id="PTHR43355">
    <property type="entry name" value="FLAVIN REDUCTASE (NADPH)"/>
    <property type="match status" value="1"/>
</dbReference>
<dbReference type="EMBL" id="PKLL01000019">
    <property type="protein sequence ID" value="RZE21847.1"/>
    <property type="molecule type" value="Genomic_DNA"/>
</dbReference>
<reference evidence="4" key="3">
    <citation type="submission" date="2019-07" db="EMBL/GenBank/DDBJ databases">
        <authorList>
            <person name="Pylro V."/>
            <person name="Dias A."/>
            <person name="Andreote F."/>
            <person name="Varani A."/>
            <person name="Andreote C."/>
            <person name="Bernardo E."/>
            <person name="Martins T."/>
        </authorList>
    </citation>
    <scope>NUCLEOTIDE SEQUENCE</scope>
    <source>
        <strain evidence="4">77</strain>
    </source>
</reference>
<dbReference type="Proteomes" id="UP000318052">
    <property type="component" value="Unassembled WGS sequence"/>
</dbReference>
<gene>
    <name evidence="3" type="ORF">C0Q92_16430</name>
    <name evidence="5" type="ORF">FRZ02_01180</name>
    <name evidence="4" type="ORF">FRZ02_16270</name>
    <name evidence="2" type="ORF">ScoT_34140</name>
</gene>
<dbReference type="InterPro" id="IPR036291">
    <property type="entry name" value="NAD(P)-bd_dom_sf"/>
</dbReference>
<dbReference type="KEGG" id="salb:XNR_3106"/>
<dbReference type="EMBL" id="VOGX01000027">
    <property type="protein sequence ID" value="TWV23816.1"/>
    <property type="molecule type" value="Genomic_DNA"/>
</dbReference>
<evidence type="ECO:0000313" key="6">
    <source>
        <dbReference type="Proteomes" id="UP000292693"/>
    </source>
</evidence>